<reference evidence="1 2" key="1">
    <citation type="submission" date="2023-03" db="EMBL/GenBank/DDBJ databases">
        <title>Bacillus Genome Sequencing.</title>
        <authorList>
            <person name="Dunlap C."/>
        </authorList>
    </citation>
    <scope>NUCLEOTIDE SEQUENCE [LARGE SCALE GENOMIC DNA]</scope>
    <source>
        <strain evidence="1 2">B-4107</strain>
    </source>
</reference>
<evidence type="ECO:0000313" key="2">
    <source>
        <dbReference type="Proteomes" id="UP001341820"/>
    </source>
</evidence>
<comment type="caution">
    <text evidence="1">The sequence shown here is derived from an EMBL/GenBank/DDBJ whole genome shotgun (WGS) entry which is preliminary data.</text>
</comment>
<organism evidence="1 2">
    <name type="scientific">Shouchella miscanthi</name>
    <dbReference type="NCBI Taxonomy" id="2598861"/>
    <lineage>
        <taxon>Bacteria</taxon>
        <taxon>Bacillati</taxon>
        <taxon>Bacillota</taxon>
        <taxon>Bacilli</taxon>
        <taxon>Bacillales</taxon>
        <taxon>Bacillaceae</taxon>
        <taxon>Shouchella</taxon>
    </lineage>
</organism>
<dbReference type="RefSeq" id="WP_035397369.1">
    <property type="nucleotide sequence ID" value="NZ_JAROAS010000052.1"/>
</dbReference>
<evidence type="ECO:0000313" key="1">
    <source>
        <dbReference type="EMBL" id="MED4130142.1"/>
    </source>
</evidence>
<dbReference type="Pfam" id="PF13122">
    <property type="entry name" value="DUF3977"/>
    <property type="match status" value="1"/>
</dbReference>
<protein>
    <submittedName>
        <fullName evidence="1">DUF3977 family protein</fullName>
    </submittedName>
</protein>
<name>A0ABU6NTL7_9BACI</name>
<keyword evidence="2" id="KW-1185">Reference proteome</keyword>
<accession>A0ABU6NTL7</accession>
<gene>
    <name evidence="1" type="ORF">P5F74_18670</name>
</gene>
<dbReference type="EMBL" id="JAROAS010000052">
    <property type="protein sequence ID" value="MED4130142.1"/>
    <property type="molecule type" value="Genomic_DNA"/>
</dbReference>
<dbReference type="Proteomes" id="UP001341820">
    <property type="component" value="Unassembled WGS sequence"/>
</dbReference>
<sequence>MKYIECGWGNRWVLRTEVEHRDGSETEYRGWKGPVSVQSVYFRLWVGQTIFILDSKEGWKKQQKTQSRFKCVVGLVSN</sequence>
<proteinExistence type="predicted"/>
<dbReference type="InterPro" id="IPR025009">
    <property type="entry name" value="DUF3977"/>
</dbReference>